<evidence type="ECO:0000313" key="2">
    <source>
        <dbReference type="Proteomes" id="UP000184010"/>
    </source>
</evidence>
<reference evidence="2" key="1">
    <citation type="submission" date="2016-12" db="EMBL/GenBank/DDBJ databases">
        <authorList>
            <person name="Varghese N."/>
            <person name="Submissions S."/>
        </authorList>
    </citation>
    <scope>NUCLEOTIDE SEQUENCE [LARGE SCALE GENOMIC DNA]</scope>
    <source>
        <strain evidence="2">DSM 11544</strain>
    </source>
</reference>
<protein>
    <submittedName>
        <fullName evidence="1">TIGR04076 family protein</fullName>
    </submittedName>
</protein>
<dbReference type="AlphaFoldDB" id="A0A1M7TLI9"/>
<dbReference type="Proteomes" id="UP000184010">
    <property type="component" value="Unassembled WGS sequence"/>
</dbReference>
<dbReference type="RefSeq" id="WP_072772610.1">
    <property type="nucleotide sequence ID" value="NZ_FRDN01000007.1"/>
</dbReference>
<proteinExistence type="predicted"/>
<sequence>MKVEMNVKSIKRHCAAGYKEGDKVIYSEPNITSCEGSPLCLYALSSFIPYLTAFGRETEDKDWINQLRELQCPDPANTVVFSLRRN</sequence>
<accession>A0A1M7TLI9</accession>
<organism evidence="1 2">
    <name type="scientific">Desulfitobacterium chlororespirans DSM 11544</name>
    <dbReference type="NCBI Taxonomy" id="1121395"/>
    <lineage>
        <taxon>Bacteria</taxon>
        <taxon>Bacillati</taxon>
        <taxon>Bacillota</taxon>
        <taxon>Clostridia</taxon>
        <taxon>Eubacteriales</taxon>
        <taxon>Desulfitobacteriaceae</taxon>
        <taxon>Desulfitobacterium</taxon>
    </lineage>
</organism>
<dbReference type="InterPro" id="IPR023811">
    <property type="entry name" value="CHP04076"/>
</dbReference>
<name>A0A1M7TLI9_9FIRM</name>
<gene>
    <name evidence="1" type="ORF">SAMN02745215_02158</name>
</gene>
<keyword evidence="2" id="KW-1185">Reference proteome</keyword>
<dbReference type="STRING" id="1121395.SAMN02745215_02158"/>
<dbReference type="EMBL" id="FRDN01000007">
    <property type="protein sequence ID" value="SHN71594.1"/>
    <property type="molecule type" value="Genomic_DNA"/>
</dbReference>
<dbReference type="NCBIfam" id="TIGR04076">
    <property type="entry name" value="TIGR04076 family protein"/>
    <property type="match status" value="1"/>
</dbReference>
<evidence type="ECO:0000313" key="1">
    <source>
        <dbReference type="EMBL" id="SHN71594.1"/>
    </source>
</evidence>